<accession>A0ABT8D8P6</accession>
<evidence type="ECO:0000256" key="1">
    <source>
        <dbReference type="SAM" id="Coils"/>
    </source>
</evidence>
<protein>
    <recommendedName>
        <fullName evidence="4">Mechanosensitive ion channel MscS porin domain-containing protein</fullName>
    </recommendedName>
</protein>
<evidence type="ECO:0008006" key="4">
    <source>
        <dbReference type="Google" id="ProtNLM"/>
    </source>
</evidence>
<evidence type="ECO:0000313" key="3">
    <source>
        <dbReference type="Proteomes" id="UP001243846"/>
    </source>
</evidence>
<dbReference type="Proteomes" id="UP001243846">
    <property type="component" value="Unassembled WGS sequence"/>
</dbReference>
<sequence length="239" mass="26944">MTAKWRNSTPPTRILPSAQEYLQSELTQLAAQDATLDRDIMSLERERLALQAGPEVTATAAEGGRSASASLVQQLRAAEVELSQAKRTLDPGHPEIARLEANIQRLTQGGLSDTSRVVLEQVELIDLQLRQLRAQKEQVNARQAAIEHARSISAEVMLEFEGLAREQQRYRDRYNEISRRLAEVETLQALQENNQTERFVVLERAVPPEYPPCRAARKARFWEFSPARSLRSALPSFSS</sequence>
<name>A0ABT8D8P6_9RHOB</name>
<proteinExistence type="predicted"/>
<gene>
    <name evidence="2" type="ORF">QWZ10_18045</name>
</gene>
<feature type="coiled-coil region" evidence="1">
    <location>
        <begin position="122"/>
        <end position="187"/>
    </location>
</feature>
<reference evidence="3" key="1">
    <citation type="journal article" date="2019" name="Int. J. Syst. Evol. Microbiol.">
        <title>The Global Catalogue of Microorganisms (GCM) 10K type strain sequencing project: providing services to taxonomists for standard genome sequencing and annotation.</title>
        <authorList>
            <consortium name="The Broad Institute Genomics Platform"/>
            <consortium name="The Broad Institute Genome Sequencing Center for Infectious Disease"/>
            <person name="Wu L."/>
            <person name="Ma J."/>
        </authorList>
    </citation>
    <scope>NUCLEOTIDE SEQUENCE [LARGE SCALE GENOMIC DNA]</scope>
    <source>
        <strain evidence="3">CECT 8482</strain>
    </source>
</reference>
<keyword evidence="1" id="KW-0175">Coiled coil</keyword>
<evidence type="ECO:0000313" key="2">
    <source>
        <dbReference type="EMBL" id="MDN3713164.1"/>
    </source>
</evidence>
<dbReference type="EMBL" id="JAUFRC010000001">
    <property type="protein sequence ID" value="MDN3713164.1"/>
    <property type="molecule type" value="Genomic_DNA"/>
</dbReference>
<keyword evidence="3" id="KW-1185">Reference proteome</keyword>
<organism evidence="2 3">
    <name type="scientific">Paracoccus cavernae</name>
    <dbReference type="NCBI Taxonomy" id="1571207"/>
    <lineage>
        <taxon>Bacteria</taxon>
        <taxon>Pseudomonadati</taxon>
        <taxon>Pseudomonadota</taxon>
        <taxon>Alphaproteobacteria</taxon>
        <taxon>Rhodobacterales</taxon>
        <taxon>Paracoccaceae</taxon>
        <taxon>Paracoccus</taxon>
    </lineage>
</organism>
<comment type="caution">
    <text evidence="2">The sequence shown here is derived from an EMBL/GenBank/DDBJ whole genome shotgun (WGS) entry which is preliminary data.</text>
</comment>